<evidence type="ECO:0000313" key="2">
    <source>
        <dbReference type="EMBL" id="SDY42649.1"/>
    </source>
</evidence>
<dbReference type="STRING" id="405436.SAMN05444365_102229"/>
<evidence type="ECO:0000256" key="1">
    <source>
        <dbReference type="SAM" id="Phobius"/>
    </source>
</evidence>
<keyword evidence="1" id="KW-1133">Transmembrane helix</keyword>
<dbReference type="AlphaFoldDB" id="A0A1H3JSS4"/>
<organism evidence="2 3">
    <name type="scientific">Micromonospora pattaloongensis</name>
    <dbReference type="NCBI Taxonomy" id="405436"/>
    <lineage>
        <taxon>Bacteria</taxon>
        <taxon>Bacillati</taxon>
        <taxon>Actinomycetota</taxon>
        <taxon>Actinomycetes</taxon>
        <taxon>Micromonosporales</taxon>
        <taxon>Micromonosporaceae</taxon>
        <taxon>Micromonospora</taxon>
    </lineage>
</organism>
<gene>
    <name evidence="2" type="ORF">SAMN05444365_102229</name>
</gene>
<accession>A0A1H3JSS4</accession>
<dbReference type="EMBL" id="FNPH01000002">
    <property type="protein sequence ID" value="SDY42649.1"/>
    <property type="molecule type" value="Genomic_DNA"/>
</dbReference>
<evidence type="ECO:0000313" key="3">
    <source>
        <dbReference type="Proteomes" id="UP000242415"/>
    </source>
</evidence>
<keyword evidence="1" id="KW-0472">Membrane</keyword>
<name>A0A1H3JSS4_9ACTN</name>
<dbReference type="RefSeq" id="WP_091553181.1">
    <property type="nucleotide sequence ID" value="NZ_FNPH01000002.1"/>
</dbReference>
<feature type="transmembrane region" description="Helical" evidence="1">
    <location>
        <begin position="6"/>
        <end position="21"/>
    </location>
</feature>
<reference evidence="3" key="1">
    <citation type="submission" date="2016-10" db="EMBL/GenBank/DDBJ databases">
        <authorList>
            <person name="Varghese N."/>
            <person name="Submissions S."/>
        </authorList>
    </citation>
    <scope>NUCLEOTIDE SEQUENCE [LARGE SCALE GENOMIC DNA]</scope>
    <source>
        <strain evidence="3">DSM 45245</strain>
    </source>
</reference>
<feature type="transmembrane region" description="Helical" evidence="1">
    <location>
        <begin position="79"/>
        <end position="99"/>
    </location>
</feature>
<dbReference type="Proteomes" id="UP000242415">
    <property type="component" value="Unassembled WGS sequence"/>
</dbReference>
<sequence>MIGFLAVPVLIAVVVVFAALARGRARRLAMTGAALGVLGMTGLAAIHGVEYAVLGGTAAAGGDAAQAEALFTALDDSGFAALVFLSMLGGALIGLLLLMEGG</sequence>
<protein>
    <submittedName>
        <fullName evidence="2">Uncharacterized protein</fullName>
    </submittedName>
</protein>
<feature type="transmembrane region" description="Helical" evidence="1">
    <location>
        <begin position="28"/>
        <end position="46"/>
    </location>
</feature>
<proteinExistence type="predicted"/>
<keyword evidence="1" id="KW-0812">Transmembrane</keyword>
<keyword evidence="3" id="KW-1185">Reference proteome</keyword>